<keyword evidence="1" id="KW-0732">Signal</keyword>
<evidence type="ECO:0000256" key="1">
    <source>
        <dbReference type="SAM" id="SignalP"/>
    </source>
</evidence>
<dbReference type="Proteomes" id="UP000310532">
    <property type="component" value="Unassembled WGS sequence"/>
</dbReference>
<feature type="chain" id="PRO_5020281773" description="Secreted protein" evidence="1">
    <location>
        <begin position="22"/>
        <end position="152"/>
    </location>
</feature>
<feature type="signal peptide" evidence="1">
    <location>
        <begin position="1"/>
        <end position="21"/>
    </location>
</feature>
<sequence length="152" mass="15660">MKTKKMLVAAGAFLLMGGVVMNVKNALEGHGLLTASLHPSVQAQVGGVDGTTTGFGKQEQTKVKCTRKTYIKKGDASGSGSNVGGSAGAGIEVGSPGWGANFGATITADTTNYSGSFSEEYIEVTEEFEATKYYCGDPAYVVVCSITNPCVQ</sequence>
<evidence type="ECO:0000313" key="2">
    <source>
        <dbReference type="EMBL" id="TGY09056.1"/>
    </source>
</evidence>
<evidence type="ECO:0008006" key="4">
    <source>
        <dbReference type="Google" id="ProtNLM"/>
    </source>
</evidence>
<evidence type="ECO:0000313" key="3">
    <source>
        <dbReference type="Proteomes" id="UP000310532"/>
    </source>
</evidence>
<accession>A0A4S2B4L8</accession>
<dbReference type="EMBL" id="SRYZ01000003">
    <property type="protein sequence ID" value="TGY09056.1"/>
    <property type="molecule type" value="Genomic_DNA"/>
</dbReference>
<keyword evidence="3" id="KW-1185">Reference proteome</keyword>
<dbReference type="AlphaFoldDB" id="A0A4S2B4L8"/>
<comment type="caution">
    <text evidence="2">The sequence shown here is derived from an EMBL/GenBank/DDBJ whole genome shotgun (WGS) entry which is preliminary data.</text>
</comment>
<reference evidence="2 3" key="1">
    <citation type="submission" date="2019-04" db="EMBL/GenBank/DDBJ databases">
        <title>Microbes associate with the intestines of laboratory mice.</title>
        <authorList>
            <person name="Navarre W."/>
            <person name="Wong E."/>
            <person name="Huang K."/>
            <person name="Tropini C."/>
            <person name="Ng K."/>
            <person name="Yu B."/>
        </authorList>
    </citation>
    <scope>NUCLEOTIDE SEQUENCE [LARGE SCALE GENOMIC DNA]</scope>
    <source>
        <strain evidence="2 3">NM69_E16B</strain>
    </source>
</reference>
<dbReference type="RefSeq" id="WP_136008997.1">
    <property type="nucleotide sequence ID" value="NZ_SRYZ01000003.1"/>
</dbReference>
<name>A0A4S2B4L8_9BACE</name>
<gene>
    <name evidence="2" type="ORF">E5355_02170</name>
</gene>
<proteinExistence type="predicted"/>
<protein>
    <recommendedName>
        <fullName evidence="4">Secreted protein</fullName>
    </recommendedName>
</protein>
<organism evidence="2 3">
    <name type="scientific">Bacteroides muris</name>
    <name type="common">ex Afrizal et al. 2022</name>
    <dbReference type="NCBI Taxonomy" id="2516960"/>
    <lineage>
        <taxon>Bacteria</taxon>
        <taxon>Pseudomonadati</taxon>
        <taxon>Bacteroidota</taxon>
        <taxon>Bacteroidia</taxon>
        <taxon>Bacteroidales</taxon>
        <taxon>Bacteroidaceae</taxon>
        <taxon>Bacteroides</taxon>
    </lineage>
</organism>